<keyword evidence="3" id="KW-0805">Transcription regulation</keyword>
<keyword evidence="1" id="KW-0479">Metal-binding</keyword>
<evidence type="ECO:0000256" key="2">
    <source>
        <dbReference type="ARBA" id="ARBA00022833"/>
    </source>
</evidence>
<dbReference type="InterPro" id="IPR051430">
    <property type="entry name" value="Fungal_TF_Env_Response"/>
</dbReference>
<dbReference type="GO" id="GO:0005634">
    <property type="term" value="C:nucleus"/>
    <property type="evidence" value="ECO:0007669"/>
    <property type="project" value="TreeGrafter"/>
</dbReference>
<feature type="region of interest" description="Disordered" evidence="7">
    <location>
        <begin position="646"/>
        <end position="689"/>
    </location>
</feature>
<sequence length="744" mass="81913">MARGEQPACKFRGAGFKNETEGVVLPVDHDHRDANNGNGSGNGDAMRQRIDHLEHLVKKLMAERQQGHVSMSASSPSTNVNGACTPTPNPNPAVGLGRAQYPYAVAVASDAQDAPKTAMDVDGGHSVYRSEDDFDALLQEINELKRTWSQGQGQDDQGASHSHFQFRPNISHTVDGTSLLFSQVKPIERVEMLSTLPPKPEVDRLVAQFFDRDTFPLSIPPILHQPTFMHEYNEHWKDPSRTNLIWLGLLFSILGITMLAYHQHGEARGYEGLSEWLFQLYRTRTAQCLLSGDMAKCLPYTVETLRFNATAELNRKDDNRRGLWIMTGVVVRAAINMGYHRDPDTSPSPSPGVSFSVLQAEYRRRIWLSVVSMDDMASFLAGCPRTMSAVASDTKEPRNLYDWELSEESTVLPPSRPLTQPTPTTYLIVKARLFQALGRVADFSSSPTLASYETVLEIDRALHDAYQSIPPHMRVAQAPGEDEHGHEGGDHDNSAAGQPKAKVKATFSNLSLLGMYHKGMCTLHRQFLARARVDARFRVSRQRCLSSALGMLALQTALEPAFYAICHTRQILTLAAMILLLELELRRKAPELDADADADASSPESRLLLQTLEHSCACWAEIVSAGAGDEAARVHHFLVGMLSGFQTRGKPPRSGSSDTNTNTGSSNGLHPNTDTPSSQTVSAATATPAEMEISASSPKFWFDAPYGSGGFSFETELSSMDLDFDWATWDAFMEEAGDETGPIY</sequence>
<dbReference type="GO" id="GO:0008270">
    <property type="term" value="F:zinc ion binding"/>
    <property type="evidence" value="ECO:0007669"/>
    <property type="project" value="InterPro"/>
</dbReference>
<feature type="compositionally biased region" description="Low complexity" evidence="7">
    <location>
        <begin position="654"/>
        <end position="668"/>
    </location>
</feature>
<dbReference type="eggNOG" id="ENOG502QSY9">
    <property type="taxonomic scope" value="Eukaryota"/>
</dbReference>
<dbReference type="SMART" id="SM00906">
    <property type="entry name" value="Fungal_trans"/>
    <property type="match status" value="1"/>
</dbReference>
<proteinExistence type="predicted"/>
<evidence type="ECO:0000256" key="6">
    <source>
        <dbReference type="ARBA" id="ARBA00023242"/>
    </source>
</evidence>
<evidence type="ECO:0000256" key="4">
    <source>
        <dbReference type="ARBA" id="ARBA00023125"/>
    </source>
</evidence>
<keyword evidence="4" id="KW-0238">DNA-binding</keyword>
<dbReference type="Proteomes" id="UP000019478">
    <property type="component" value="Unassembled WGS sequence"/>
</dbReference>
<dbReference type="AlphaFoldDB" id="W9YY36"/>
<dbReference type="Pfam" id="PF04082">
    <property type="entry name" value="Fungal_trans"/>
    <property type="match status" value="1"/>
</dbReference>
<evidence type="ECO:0000313" key="10">
    <source>
        <dbReference type="Proteomes" id="UP000019478"/>
    </source>
</evidence>
<dbReference type="STRING" id="1182542.W9YY36"/>
<evidence type="ECO:0000256" key="7">
    <source>
        <dbReference type="SAM" id="MobiDB-lite"/>
    </source>
</evidence>
<gene>
    <name evidence="9" type="ORF">A1O3_04173</name>
</gene>
<evidence type="ECO:0000256" key="3">
    <source>
        <dbReference type="ARBA" id="ARBA00023015"/>
    </source>
</evidence>
<keyword evidence="6" id="KW-0539">Nucleus</keyword>
<comment type="caution">
    <text evidence="9">The sequence shown here is derived from an EMBL/GenBank/DDBJ whole genome shotgun (WGS) entry which is preliminary data.</text>
</comment>
<feature type="compositionally biased region" description="Basic and acidic residues" evidence="7">
    <location>
        <begin position="481"/>
        <end position="493"/>
    </location>
</feature>
<evidence type="ECO:0000259" key="8">
    <source>
        <dbReference type="SMART" id="SM00906"/>
    </source>
</evidence>
<evidence type="ECO:0000256" key="1">
    <source>
        <dbReference type="ARBA" id="ARBA00022723"/>
    </source>
</evidence>
<dbReference type="GO" id="GO:0006351">
    <property type="term" value="P:DNA-templated transcription"/>
    <property type="evidence" value="ECO:0007669"/>
    <property type="project" value="InterPro"/>
</dbReference>
<dbReference type="GO" id="GO:0000978">
    <property type="term" value="F:RNA polymerase II cis-regulatory region sequence-specific DNA binding"/>
    <property type="evidence" value="ECO:0007669"/>
    <property type="project" value="TreeGrafter"/>
</dbReference>
<evidence type="ECO:0000313" key="9">
    <source>
        <dbReference type="EMBL" id="EXJ87214.1"/>
    </source>
</evidence>
<protein>
    <recommendedName>
        <fullName evidence="8">Xylanolytic transcriptional activator regulatory domain-containing protein</fullName>
    </recommendedName>
</protein>
<dbReference type="OrthoDB" id="762982at2759"/>
<dbReference type="GO" id="GO:0001228">
    <property type="term" value="F:DNA-binding transcription activator activity, RNA polymerase II-specific"/>
    <property type="evidence" value="ECO:0007669"/>
    <property type="project" value="TreeGrafter"/>
</dbReference>
<name>W9YY36_9EURO</name>
<dbReference type="CDD" id="cd12148">
    <property type="entry name" value="fungal_TF_MHR"/>
    <property type="match status" value="1"/>
</dbReference>
<feature type="compositionally biased region" description="Polar residues" evidence="7">
    <location>
        <begin position="669"/>
        <end position="685"/>
    </location>
</feature>
<accession>W9YY36</accession>
<reference evidence="9 10" key="1">
    <citation type="submission" date="2013-03" db="EMBL/GenBank/DDBJ databases">
        <title>The Genome Sequence of Capronia epimyces CBS 606.96.</title>
        <authorList>
            <consortium name="The Broad Institute Genomics Platform"/>
            <person name="Cuomo C."/>
            <person name="de Hoog S."/>
            <person name="Gorbushina A."/>
            <person name="Walker B."/>
            <person name="Young S.K."/>
            <person name="Zeng Q."/>
            <person name="Gargeya S."/>
            <person name="Fitzgerald M."/>
            <person name="Haas B."/>
            <person name="Abouelleil A."/>
            <person name="Allen A.W."/>
            <person name="Alvarado L."/>
            <person name="Arachchi H.M."/>
            <person name="Berlin A.M."/>
            <person name="Chapman S.B."/>
            <person name="Gainer-Dewar J."/>
            <person name="Goldberg J."/>
            <person name="Griggs A."/>
            <person name="Gujja S."/>
            <person name="Hansen M."/>
            <person name="Howarth C."/>
            <person name="Imamovic A."/>
            <person name="Ireland A."/>
            <person name="Larimer J."/>
            <person name="McCowan C."/>
            <person name="Murphy C."/>
            <person name="Pearson M."/>
            <person name="Poon T.W."/>
            <person name="Priest M."/>
            <person name="Roberts A."/>
            <person name="Saif S."/>
            <person name="Shea T."/>
            <person name="Sisk P."/>
            <person name="Sykes S."/>
            <person name="Wortman J."/>
            <person name="Nusbaum C."/>
            <person name="Birren B."/>
        </authorList>
    </citation>
    <scope>NUCLEOTIDE SEQUENCE [LARGE SCALE GENOMIC DNA]</scope>
    <source>
        <strain evidence="9 10">CBS 606.96</strain>
    </source>
</reference>
<dbReference type="PANTHER" id="PTHR31944">
    <property type="entry name" value="HEME-RESPONSIVE ZINC FINGER TRANSCRIPTION FACTOR HAP1"/>
    <property type="match status" value="1"/>
</dbReference>
<keyword evidence="10" id="KW-1185">Reference proteome</keyword>
<dbReference type="GeneID" id="19168293"/>
<keyword evidence="2" id="KW-0862">Zinc</keyword>
<keyword evidence="5" id="KW-0804">Transcription</keyword>
<organism evidence="9 10">
    <name type="scientific">Capronia epimyces CBS 606.96</name>
    <dbReference type="NCBI Taxonomy" id="1182542"/>
    <lineage>
        <taxon>Eukaryota</taxon>
        <taxon>Fungi</taxon>
        <taxon>Dikarya</taxon>
        <taxon>Ascomycota</taxon>
        <taxon>Pezizomycotina</taxon>
        <taxon>Eurotiomycetes</taxon>
        <taxon>Chaetothyriomycetidae</taxon>
        <taxon>Chaetothyriales</taxon>
        <taxon>Herpotrichiellaceae</taxon>
        <taxon>Capronia</taxon>
    </lineage>
</organism>
<feature type="region of interest" description="Disordered" evidence="7">
    <location>
        <begin position="476"/>
        <end position="500"/>
    </location>
</feature>
<dbReference type="InterPro" id="IPR007219">
    <property type="entry name" value="XnlR_reg_dom"/>
</dbReference>
<dbReference type="PANTHER" id="PTHR31944:SF131">
    <property type="entry name" value="HEME-RESPONSIVE ZINC FINGER TRANSCRIPTION FACTOR HAP1"/>
    <property type="match status" value="1"/>
</dbReference>
<dbReference type="RefSeq" id="XP_007732493.1">
    <property type="nucleotide sequence ID" value="XM_007734303.1"/>
</dbReference>
<feature type="domain" description="Xylanolytic transcriptional activator regulatory" evidence="8">
    <location>
        <begin position="323"/>
        <end position="403"/>
    </location>
</feature>
<dbReference type="EMBL" id="AMGY01000003">
    <property type="protein sequence ID" value="EXJ87214.1"/>
    <property type="molecule type" value="Genomic_DNA"/>
</dbReference>
<evidence type="ECO:0000256" key="5">
    <source>
        <dbReference type="ARBA" id="ARBA00023163"/>
    </source>
</evidence>
<dbReference type="HOGENOM" id="CLU_007426_4_0_1"/>